<reference evidence="2 3" key="1">
    <citation type="submission" date="2019-03" db="EMBL/GenBank/DDBJ databases">
        <title>Genomic Encyclopedia of Type Strains, Phase IV (KMG-IV): sequencing the most valuable type-strain genomes for metagenomic binning, comparative biology and taxonomic classification.</title>
        <authorList>
            <person name="Goeker M."/>
        </authorList>
    </citation>
    <scope>NUCLEOTIDE SEQUENCE [LARGE SCALE GENOMIC DNA]</scope>
    <source>
        <strain evidence="2 3">DSM 45707</strain>
    </source>
</reference>
<evidence type="ECO:0000313" key="2">
    <source>
        <dbReference type="EMBL" id="TCS96820.1"/>
    </source>
</evidence>
<dbReference type="SMART" id="SM00530">
    <property type="entry name" value="HTH_XRE"/>
    <property type="match status" value="1"/>
</dbReference>
<name>A0A4R3LC39_9BACL</name>
<dbReference type="EMBL" id="SMAG01000001">
    <property type="protein sequence ID" value="TCS96820.1"/>
    <property type="molecule type" value="Genomic_DNA"/>
</dbReference>
<feature type="domain" description="HTH cro/C1-type" evidence="1">
    <location>
        <begin position="81"/>
        <end position="136"/>
    </location>
</feature>
<dbReference type="CDD" id="cd00093">
    <property type="entry name" value="HTH_XRE"/>
    <property type="match status" value="1"/>
</dbReference>
<dbReference type="Gene3D" id="1.10.260.40">
    <property type="entry name" value="lambda repressor-like DNA-binding domains"/>
    <property type="match status" value="1"/>
</dbReference>
<dbReference type="GO" id="GO:0003677">
    <property type="term" value="F:DNA binding"/>
    <property type="evidence" value="ECO:0007669"/>
    <property type="project" value="InterPro"/>
</dbReference>
<evidence type="ECO:0000313" key="3">
    <source>
        <dbReference type="Proteomes" id="UP000294937"/>
    </source>
</evidence>
<accession>A0A4R3LC39</accession>
<gene>
    <name evidence="2" type="ORF">EDD58_101462</name>
</gene>
<comment type="caution">
    <text evidence="2">The sequence shown here is derived from an EMBL/GenBank/DDBJ whole genome shotgun (WGS) entry which is preliminary data.</text>
</comment>
<dbReference type="SUPFAM" id="SSF47413">
    <property type="entry name" value="lambda repressor-like DNA-binding domains"/>
    <property type="match status" value="1"/>
</dbReference>
<keyword evidence="3" id="KW-1185">Reference proteome</keyword>
<protein>
    <submittedName>
        <fullName evidence="2">Helix-turn-helix protein</fullName>
    </submittedName>
</protein>
<dbReference type="InterPro" id="IPR039554">
    <property type="entry name" value="HigA2-like_HTH"/>
</dbReference>
<sequence length="153" mass="17904">MIITEQEYKNSKKLVTQYEENEKNQIHALKEKGLTEEQINFVLSPSRHHHEQVKWEIEEYERYQKGDFSNISHAAGIGRLLVALRIYKRCTQSELAKRLGVSQAQVSKDERNEYHNVSHNKMLQVLQALEMDFQIIPQDLAAGKVDPIEMKKK</sequence>
<proteinExistence type="predicted"/>
<dbReference type="AlphaFoldDB" id="A0A4R3LC39"/>
<evidence type="ECO:0000259" key="1">
    <source>
        <dbReference type="PROSITE" id="PS50943"/>
    </source>
</evidence>
<dbReference type="Proteomes" id="UP000294937">
    <property type="component" value="Unassembled WGS sequence"/>
</dbReference>
<dbReference type="Pfam" id="PF13744">
    <property type="entry name" value="HTH_37"/>
    <property type="match status" value="1"/>
</dbReference>
<dbReference type="InterPro" id="IPR001387">
    <property type="entry name" value="Cro/C1-type_HTH"/>
</dbReference>
<dbReference type="PROSITE" id="PS50943">
    <property type="entry name" value="HTH_CROC1"/>
    <property type="match status" value="1"/>
</dbReference>
<dbReference type="InterPro" id="IPR010982">
    <property type="entry name" value="Lambda_DNA-bd_dom_sf"/>
</dbReference>
<organism evidence="2 3">
    <name type="scientific">Hazenella coriacea</name>
    <dbReference type="NCBI Taxonomy" id="1179467"/>
    <lineage>
        <taxon>Bacteria</taxon>
        <taxon>Bacillati</taxon>
        <taxon>Bacillota</taxon>
        <taxon>Bacilli</taxon>
        <taxon>Bacillales</taxon>
        <taxon>Thermoactinomycetaceae</taxon>
        <taxon>Hazenella</taxon>
    </lineage>
</organism>